<dbReference type="NCBIfam" id="TIGR03414">
    <property type="entry name" value="ABC_choline_bnd"/>
    <property type="match status" value="1"/>
</dbReference>
<dbReference type="GO" id="GO:0043190">
    <property type="term" value="C:ATP-binding cassette (ABC) transporter complex"/>
    <property type="evidence" value="ECO:0007669"/>
    <property type="project" value="InterPro"/>
</dbReference>
<dbReference type="Gene3D" id="3.40.190.10">
    <property type="entry name" value="Periplasmic binding protein-like II"/>
    <property type="match status" value="1"/>
</dbReference>
<dbReference type="CDD" id="cd13640">
    <property type="entry name" value="PBP2_ChoX"/>
    <property type="match status" value="1"/>
</dbReference>
<protein>
    <submittedName>
        <fullName evidence="2">Glycine betaine/proline transport system substrate-binding protein</fullName>
    </submittedName>
</protein>
<evidence type="ECO:0000259" key="1">
    <source>
        <dbReference type="Pfam" id="PF04069"/>
    </source>
</evidence>
<dbReference type="GO" id="GO:0033265">
    <property type="term" value="F:choline binding"/>
    <property type="evidence" value="ECO:0007669"/>
    <property type="project" value="InterPro"/>
</dbReference>
<reference evidence="3" key="1">
    <citation type="submission" date="2016-10" db="EMBL/GenBank/DDBJ databases">
        <authorList>
            <person name="Varghese N."/>
            <person name="Submissions S."/>
        </authorList>
    </citation>
    <scope>NUCLEOTIDE SEQUENCE [LARGE SCALE GENOMIC DNA]</scope>
    <source>
        <strain evidence="3">BS3782</strain>
    </source>
</reference>
<dbReference type="EMBL" id="LT629746">
    <property type="protein sequence ID" value="SDS07587.1"/>
    <property type="molecule type" value="Genomic_DNA"/>
</dbReference>
<dbReference type="AlphaFoldDB" id="A0A1H1P8R8"/>
<dbReference type="InterPro" id="IPR017783">
    <property type="entry name" value="ABC_choline_sub-bd"/>
</dbReference>
<dbReference type="SUPFAM" id="SSF53850">
    <property type="entry name" value="Periplasmic binding protein-like II"/>
    <property type="match status" value="1"/>
</dbReference>
<organism evidence="2 3">
    <name type="scientific">Pseudomonas lini</name>
    <dbReference type="NCBI Taxonomy" id="163011"/>
    <lineage>
        <taxon>Bacteria</taxon>
        <taxon>Pseudomonadati</taxon>
        <taxon>Pseudomonadota</taxon>
        <taxon>Gammaproteobacteria</taxon>
        <taxon>Pseudomonadales</taxon>
        <taxon>Pseudomonadaceae</taxon>
        <taxon>Pseudomonas</taxon>
    </lineage>
</organism>
<dbReference type="GO" id="GO:0022857">
    <property type="term" value="F:transmembrane transporter activity"/>
    <property type="evidence" value="ECO:0007669"/>
    <property type="project" value="InterPro"/>
</dbReference>
<sequence length="386" mass="42242">MQPVTLRVTGRRASLEAFPRGAWERSTLELSPPCKTRSPQFTFTLSTLRNVLGTVHEDTGPDNNLPHETLPMKRLFTRCLSTLCGTALLSTSVFANDPASCKTVRMGVVNWTDVIATSGMADVLLNGLGYESKQTSAVQQIIFAGIRDKRLDIFLGYWKPAMDKNIAPFVAANQVKVMDKPSLADAQATLAVPDYVAAAGLKTFADIARFKDRLGGKIYGIEPGSGANTTIKTMIETNHFGLKDFKLIESGEAGMLAAVQRAVNRKEFVVFVGWTPHPMNINMNIAYLTGSEDVYGPNEGAATVSTVTAPDYAERCPNVNRLLENLTFTAAQESQLMVPIMERKTPQDVARQWLRDHPEDLQRWLAGVSSFDGKEGVATVQASLKN</sequence>
<evidence type="ECO:0000313" key="3">
    <source>
        <dbReference type="Proteomes" id="UP000182814"/>
    </source>
</evidence>
<gene>
    <name evidence="2" type="ORF">SAMN04490191_0635</name>
</gene>
<dbReference type="Pfam" id="PF04069">
    <property type="entry name" value="OpuAC"/>
    <property type="match status" value="1"/>
</dbReference>
<dbReference type="Proteomes" id="UP000182814">
    <property type="component" value="Chromosome I"/>
</dbReference>
<dbReference type="GO" id="GO:0042597">
    <property type="term" value="C:periplasmic space"/>
    <property type="evidence" value="ECO:0007669"/>
    <property type="project" value="InterPro"/>
</dbReference>
<dbReference type="Gene3D" id="3.40.190.100">
    <property type="entry name" value="Glycine betaine-binding periplasmic protein, domain 2"/>
    <property type="match status" value="1"/>
</dbReference>
<evidence type="ECO:0000313" key="2">
    <source>
        <dbReference type="EMBL" id="SDS07587.1"/>
    </source>
</evidence>
<proteinExistence type="predicted"/>
<dbReference type="InterPro" id="IPR007210">
    <property type="entry name" value="ABC_Gly_betaine_transp_sub-bd"/>
</dbReference>
<name>A0A1H1P8R8_9PSED</name>
<feature type="domain" description="ABC-type glycine betaine transport system substrate-binding" evidence="1">
    <location>
        <begin position="102"/>
        <end position="355"/>
    </location>
</feature>
<accession>A0A1H1P8R8</accession>
<dbReference type="GO" id="GO:0015871">
    <property type="term" value="P:choline transport"/>
    <property type="evidence" value="ECO:0007669"/>
    <property type="project" value="InterPro"/>
</dbReference>
<keyword evidence="3" id="KW-1185">Reference proteome</keyword>